<evidence type="ECO:0008006" key="4">
    <source>
        <dbReference type="Google" id="ProtNLM"/>
    </source>
</evidence>
<name>A0A8S1MSV8_9CILI</name>
<proteinExistence type="predicted"/>
<sequence>MPKLQFIVKIIKTAFSEDKKQISNNRIRSNRQNCNNLFKSYEGNSQKLIWSIIIKKKIFIYAFGMSLLEIVTVVKLLLCIQGWDWISYQKVNNIKNPKQLWQLLMIRLKQSFQSNKIEQFLDLQNFLKKDHQLFN</sequence>
<dbReference type="EMBL" id="CAJJDN010000044">
    <property type="protein sequence ID" value="CAD8082779.1"/>
    <property type="molecule type" value="Genomic_DNA"/>
</dbReference>
<reference evidence="2" key="1">
    <citation type="submission" date="2021-01" db="EMBL/GenBank/DDBJ databases">
        <authorList>
            <consortium name="Genoscope - CEA"/>
            <person name="William W."/>
        </authorList>
    </citation>
    <scope>NUCLEOTIDE SEQUENCE</scope>
</reference>
<keyword evidence="1" id="KW-1133">Transmembrane helix</keyword>
<gene>
    <name evidence="2" type="ORF">PSON_ATCC_30995.1.T0440043</name>
</gene>
<evidence type="ECO:0000313" key="2">
    <source>
        <dbReference type="EMBL" id="CAD8082779.1"/>
    </source>
</evidence>
<comment type="caution">
    <text evidence="2">The sequence shown here is derived from an EMBL/GenBank/DDBJ whole genome shotgun (WGS) entry which is preliminary data.</text>
</comment>
<keyword evidence="1" id="KW-0812">Transmembrane</keyword>
<dbReference type="Proteomes" id="UP000692954">
    <property type="component" value="Unassembled WGS sequence"/>
</dbReference>
<feature type="transmembrane region" description="Helical" evidence="1">
    <location>
        <begin position="58"/>
        <end position="83"/>
    </location>
</feature>
<evidence type="ECO:0000313" key="3">
    <source>
        <dbReference type="Proteomes" id="UP000692954"/>
    </source>
</evidence>
<protein>
    <recommendedName>
        <fullName evidence="4">Transmembrane protein</fullName>
    </recommendedName>
</protein>
<organism evidence="2 3">
    <name type="scientific">Paramecium sonneborni</name>
    <dbReference type="NCBI Taxonomy" id="65129"/>
    <lineage>
        <taxon>Eukaryota</taxon>
        <taxon>Sar</taxon>
        <taxon>Alveolata</taxon>
        <taxon>Ciliophora</taxon>
        <taxon>Intramacronucleata</taxon>
        <taxon>Oligohymenophorea</taxon>
        <taxon>Peniculida</taxon>
        <taxon>Parameciidae</taxon>
        <taxon>Paramecium</taxon>
    </lineage>
</organism>
<dbReference type="AlphaFoldDB" id="A0A8S1MSV8"/>
<evidence type="ECO:0000256" key="1">
    <source>
        <dbReference type="SAM" id="Phobius"/>
    </source>
</evidence>
<accession>A0A8S1MSV8</accession>
<keyword evidence="3" id="KW-1185">Reference proteome</keyword>
<keyword evidence="1" id="KW-0472">Membrane</keyword>